<reference evidence="2 3" key="1">
    <citation type="submission" date="2020-09" db="EMBL/GenBank/DDBJ databases">
        <title>Dyella sp. 7MK23 isolated from forest soil.</title>
        <authorList>
            <person name="Fu J."/>
        </authorList>
    </citation>
    <scope>NUCLEOTIDE SEQUENCE [LARGE SCALE GENOMIC DNA]</scope>
    <source>
        <strain evidence="2 3">7MK23</strain>
    </source>
</reference>
<comment type="caution">
    <text evidence="2">The sequence shown here is derived from an EMBL/GenBank/DDBJ whole genome shotgun (WGS) entry which is preliminary data.</text>
</comment>
<evidence type="ECO:0000256" key="1">
    <source>
        <dbReference type="SAM" id="SignalP"/>
    </source>
</evidence>
<organism evidence="2 3">
    <name type="scientific">Dyella acidiphila</name>
    <dbReference type="NCBI Taxonomy" id="2775866"/>
    <lineage>
        <taxon>Bacteria</taxon>
        <taxon>Pseudomonadati</taxon>
        <taxon>Pseudomonadota</taxon>
        <taxon>Gammaproteobacteria</taxon>
        <taxon>Lysobacterales</taxon>
        <taxon>Rhodanobacteraceae</taxon>
        <taxon>Dyella</taxon>
    </lineage>
</organism>
<dbReference type="EMBL" id="JACZZA010000002">
    <property type="protein sequence ID" value="MBE1159905.1"/>
    <property type="molecule type" value="Genomic_DNA"/>
</dbReference>
<dbReference type="RefSeq" id="WP_192554754.1">
    <property type="nucleotide sequence ID" value="NZ_JACZZA010000002.1"/>
</dbReference>
<keyword evidence="1" id="KW-0732">Signal</keyword>
<protein>
    <submittedName>
        <fullName evidence="2">Uncharacterized protein</fullName>
    </submittedName>
</protein>
<name>A0ABR9G7A4_9GAMM</name>
<feature type="chain" id="PRO_5045170940" evidence="1">
    <location>
        <begin position="20"/>
        <end position="221"/>
    </location>
</feature>
<sequence length="221" mass="24378">MNRSRVVLLAALLLPAACAHDARVASDNQEPVQLHPSPSDDCLYTLWKRMLPFMKKNNSYMSIDDVERLTGVKMQHESKVGPTDTVGIYEQFTLPPTHHPLPPALSLRVETHEETLPINEAPFTWRGSQWQSGSSSTVYLECLGGPGAALTPAEAARDIKAMGLHSAGVLSKGMQRQEVFVDDWNEQISIYYTSPSIVSSTVDSVRITGVKAPKKPPIERQ</sequence>
<keyword evidence="3" id="KW-1185">Reference proteome</keyword>
<evidence type="ECO:0000313" key="2">
    <source>
        <dbReference type="EMBL" id="MBE1159905.1"/>
    </source>
</evidence>
<proteinExistence type="predicted"/>
<evidence type="ECO:0000313" key="3">
    <source>
        <dbReference type="Proteomes" id="UP000651010"/>
    </source>
</evidence>
<accession>A0ABR9G7A4</accession>
<dbReference type="Proteomes" id="UP000651010">
    <property type="component" value="Unassembled WGS sequence"/>
</dbReference>
<gene>
    <name evidence="2" type="ORF">IGX34_05870</name>
</gene>
<feature type="signal peptide" evidence="1">
    <location>
        <begin position="1"/>
        <end position="19"/>
    </location>
</feature>